<name>A0A328U8P8_9BACL</name>
<feature type="transmembrane region" description="Helical" evidence="1">
    <location>
        <begin position="7"/>
        <end position="28"/>
    </location>
</feature>
<keyword evidence="1" id="KW-1133">Transmembrane helix</keyword>
<keyword evidence="1" id="KW-0472">Membrane</keyword>
<feature type="transmembrane region" description="Helical" evidence="1">
    <location>
        <begin position="48"/>
        <end position="71"/>
    </location>
</feature>
<dbReference type="Proteomes" id="UP000249260">
    <property type="component" value="Unassembled WGS sequence"/>
</dbReference>
<accession>A0A328U8P8</accession>
<keyword evidence="3" id="KW-1185">Reference proteome</keyword>
<dbReference type="Pfam" id="PF11188">
    <property type="entry name" value="DUF2975"/>
    <property type="match status" value="1"/>
</dbReference>
<protein>
    <submittedName>
        <fullName evidence="2">DUF2975 domain-containing protein</fullName>
    </submittedName>
</protein>
<organism evidence="2 3">
    <name type="scientific">Paenibacillus montanisoli</name>
    <dbReference type="NCBI Taxonomy" id="2081970"/>
    <lineage>
        <taxon>Bacteria</taxon>
        <taxon>Bacillati</taxon>
        <taxon>Bacillota</taxon>
        <taxon>Bacilli</taxon>
        <taxon>Bacillales</taxon>
        <taxon>Paenibacillaceae</taxon>
        <taxon>Paenibacillus</taxon>
    </lineage>
</organism>
<evidence type="ECO:0000313" key="3">
    <source>
        <dbReference type="Proteomes" id="UP000249260"/>
    </source>
</evidence>
<sequence>MKKETLFLKIVLFVMAAPALVMCFYGLPAMAHSMMPDFPEVKVYLSALAAYAASIAYVFTLFQAFKLLMYIDKNTAFSEKSVLALRKIKRSAVVVSFMFACELPLFYFVADGADAPGVMVMGLIAICAPVVISVFAAVLEKLLQKAIELKDEQELTV</sequence>
<feature type="transmembrane region" description="Helical" evidence="1">
    <location>
        <begin position="116"/>
        <end position="139"/>
    </location>
</feature>
<gene>
    <name evidence="2" type="ORF">DL346_08515</name>
</gene>
<keyword evidence="1" id="KW-0812">Transmembrane</keyword>
<reference evidence="2 3" key="1">
    <citation type="submission" date="2018-06" db="EMBL/GenBank/DDBJ databases">
        <title>Paenibacillus montanisoli sp. nov., isolated from mountain area soil.</title>
        <authorList>
            <person name="Wu M."/>
        </authorList>
    </citation>
    <scope>NUCLEOTIDE SEQUENCE [LARGE SCALE GENOMIC DNA]</scope>
    <source>
        <strain evidence="2 3">RA17</strain>
    </source>
</reference>
<dbReference type="InterPro" id="IPR021354">
    <property type="entry name" value="DUF2975"/>
</dbReference>
<dbReference type="AlphaFoldDB" id="A0A328U8P8"/>
<evidence type="ECO:0000313" key="2">
    <source>
        <dbReference type="EMBL" id="RAP78452.1"/>
    </source>
</evidence>
<dbReference type="EMBL" id="QLUW01000001">
    <property type="protein sequence ID" value="RAP78452.1"/>
    <property type="molecule type" value="Genomic_DNA"/>
</dbReference>
<proteinExistence type="predicted"/>
<feature type="transmembrane region" description="Helical" evidence="1">
    <location>
        <begin position="92"/>
        <end position="110"/>
    </location>
</feature>
<dbReference type="RefSeq" id="WP_112881575.1">
    <property type="nucleotide sequence ID" value="NZ_QLUW01000001.1"/>
</dbReference>
<comment type="caution">
    <text evidence="2">The sequence shown here is derived from an EMBL/GenBank/DDBJ whole genome shotgun (WGS) entry which is preliminary data.</text>
</comment>
<evidence type="ECO:0000256" key="1">
    <source>
        <dbReference type="SAM" id="Phobius"/>
    </source>
</evidence>
<dbReference type="OrthoDB" id="1100174at2"/>